<reference evidence="2" key="1">
    <citation type="submission" date="2021-01" db="EMBL/GenBank/DDBJ databases">
        <authorList>
            <person name="Corre E."/>
            <person name="Pelletier E."/>
            <person name="Niang G."/>
            <person name="Scheremetjew M."/>
            <person name="Finn R."/>
            <person name="Kale V."/>
            <person name="Holt S."/>
            <person name="Cochrane G."/>
            <person name="Meng A."/>
            <person name="Brown T."/>
            <person name="Cohen L."/>
        </authorList>
    </citation>
    <scope>NUCLEOTIDE SEQUENCE</scope>
    <source>
        <strain evidence="2">UNC1205</strain>
    </source>
</reference>
<dbReference type="EMBL" id="HBFL01000737">
    <property type="protein sequence ID" value="CAD8760484.1"/>
    <property type="molecule type" value="Transcribed_RNA"/>
</dbReference>
<feature type="region of interest" description="Disordered" evidence="1">
    <location>
        <begin position="41"/>
        <end position="75"/>
    </location>
</feature>
<feature type="compositionally biased region" description="Low complexity" evidence="1">
    <location>
        <begin position="59"/>
        <end position="70"/>
    </location>
</feature>
<accession>A0A7S0Y798</accession>
<name>A0A7S0Y798_9STRA</name>
<proteinExistence type="predicted"/>
<feature type="compositionally biased region" description="Polar residues" evidence="1">
    <location>
        <begin position="48"/>
        <end position="58"/>
    </location>
</feature>
<evidence type="ECO:0000256" key="1">
    <source>
        <dbReference type="SAM" id="MobiDB-lite"/>
    </source>
</evidence>
<gene>
    <name evidence="2" type="ORF">PDEL1432_LOCUS523</name>
</gene>
<dbReference type="AlphaFoldDB" id="A0A7S0Y798"/>
<protein>
    <submittedName>
        <fullName evidence="2">Uncharacterized protein</fullName>
    </submittedName>
</protein>
<sequence length="171" mass="18583">MMFCPITFCPVDVDDQYTPAAKVPTTPLAEKAKAVTFTPATEAMTPGENASTALTGETSSFSSNDDSLSSETEKVSPIKPHKIAFEEPKKEETKKSFPIFKFLVLAMVYVFFAHSGSIFPKISASVDPVIESSTIETAIVEDPVIESPTIETTIVEEPAIDIDVNVEMEQE</sequence>
<organism evidence="2">
    <name type="scientific">Pseudo-nitzschia delicatissima</name>
    <dbReference type="NCBI Taxonomy" id="44447"/>
    <lineage>
        <taxon>Eukaryota</taxon>
        <taxon>Sar</taxon>
        <taxon>Stramenopiles</taxon>
        <taxon>Ochrophyta</taxon>
        <taxon>Bacillariophyta</taxon>
        <taxon>Bacillariophyceae</taxon>
        <taxon>Bacillariophycidae</taxon>
        <taxon>Bacillariales</taxon>
        <taxon>Bacillariaceae</taxon>
        <taxon>Pseudo-nitzschia</taxon>
    </lineage>
</organism>
<evidence type="ECO:0000313" key="2">
    <source>
        <dbReference type="EMBL" id="CAD8760484.1"/>
    </source>
</evidence>